<dbReference type="EMBL" id="ASPP01011903">
    <property type="protein sequence ID" value="ETO21141.1"/>
    <property type="molecule type" value="Genomic_DNA"/>
</dbReference>
<feature type="transmembrane region" description="Helical" evidence="1">
    <location>
        <begin position="88"/>
        <end position="105"/>
    </location>
</feature>
<keyword evidence="1" id="KW-0812">Transmembrane</keyword>
<proteinExistence type="predicted"/>
<dbReference type="AlphaFoldDB" id="X6N520"/>
<protein>
    <submittedName>
        <fullName evidence="2">Uncharacterized protein</fullName>
    </submittedName>
</protein>
<dbReference type="Proteomes" id="UP000023152">
    <property type="component" value="Unassembled WGS sequence"/>
</dbReference>
<keyword evidence="1" id="KW-0472">Membrane</keyword>
<comment type="caution">
    <text evidence="2">The sequence shown here is derived from an EMBL/GenBank/DDBJ whole genome shotgun (WGS) entry which is preliminary data.</text>
</comment>
<keyword evidence="1" id="KW-1133">Transmembrane helix</keyword>
<organism evidence="2 3">
    <name type="scientific">Reticulomyxa filosa</name>
    <dbReference type="NCBI Taxonomy" id="46433"/>
    <lineage>
        <taxon>Eukaryota</taxon>
        <taxon>Sar</taxon>
        <taxon>Rhizaria</taxon>
        <taxon>Retaria</taxon>
        <taxon>Foraminifera</taxon>
        <taxon>Monothalamids</taxon>
        <taxon>Reticulomyxidae</taxon>
        <taxon>Reticulomyxa</taxon>
    </lineage>
</organism>
<feature type="non-terminal residue" evidence="2">
    <location>
        <position position="183"/>
    </location>
</feature>
<sequence length="183" mass="22496">GKIETKKWMIWWKDRNEKDKLKVIAKFEQLSPADFAMWLLHQSKWKDDLTNEHVFAIYTAIESYIHYHSTDDNTKTNEKQMKKKENRVIFLLCLFMVFFFFLFAFDRVSDKTNEQKFNGKNKKWVKWWSEKGEKDKAEMIEKFKVMSNKQFQTWLLNECKWKNKIKRDDIDSIRFVMDTYLVF</sequence>
<evidence type="ECO:0000256" key="1">
    <source>
        <dbReference type="SAM" id="Phobius"/>
    </source>
</evidence>
<feature type="non-terminal residue" evidence="2">
    <location>
        <position position="1"/>
    </location>
</feature>
<evidence type="ECO:0000313" key="2">
    <source>
        <dbReference type="EMBL" id="ETO21141.1"/>
    </source>
</evidence>
<keyword evidence="3" id="KW-1185">Reference proteome</keyword>
<name>X6N520_RETFI</name>
<reference evidence="2 3" key="1">
    <citation type="journal article" date="2013" name="Curr. Biol.">
        <title>The Genome of the Foraminiferan Reticulomyxa filosa.</title>
        <authorList>
            <person name="Glockner G."/>
            <person name="Hulsmann N."/>
            <person name="Schleicher M."/>
            <person name="Noegel A.A."/>
            <person name="Eichinger L."/>
            <person name="Gallinger C."/>
            <person name="Pawlowski J."/>
            <person name="Sierra R."/>
            <person name="Euteneuer U."/>
            <person name="Pillet L."/>
            <person name="Moustafa A."/>
            <person name="Platzer M."/>
            <person name="Groth M."/>
            <person name="Szafranski K."/>
            <person name="Schliwa M."/>
        </authorList>
    </citation>
    <scope>NUCLEOTIDE SEQUENCE [LARGE SCALE GENOMIC DNA]</scope>
</reference>
<gene>
    <name evidence="2" type="ORF">RFI_16063</name>
</gene>
<accession>X6N520</accession>
<evidence type="ECO:0000313" key="3">
    <source>
        <dbReference type="Proteomes" id="UP000023152"/>
    </source>
</evidence>